<dbReference type="PANTHER" id="PTHR24292:SF102">
    <property type="entry name" value="CYTOCHROME P450 FAMILY-RELATED"/>
    <property type="match status" value="1"/>
</dbReference>
<dbReference type="Gene3D" id="1.10.630.10">
    <property type="entry name" value="Cytochrome P450"/>
    <property type="match status" value="1"/>
</dbReference>
<feature type="binding site" description="axial binding residue" evidence="8">
    <location>
        <position position="454"/>
    </location>
    <ligand>
        <name>heme</name>
        <dbReference type="ChEBI" id="CHEBI:30413"/>
    </ligand>
    <ligandPart>
        <name>Fe</name>
        <dbReference type="ChEBI" id="CHEBI:18248"/>
    </ligandPart>
</feature>
<dbReference type="GO" id="GO:0020037">
    <property type="term" value="F:heme binding"/>
    <property type="evidence" value="ECO:0007669"/>
    <property type="project" value="InterPro"/>
</dbReference>
<dbReference type="InterPro" id="IPR002401">
    <property type="entry name" value="Cyt_P450_E_grp-I"/>
</dbReference>
<keyword evidence="7 9" id="KW-0503">Monooxygenase</keyword>
<dbReference type="GO" id="GO:0004497">
    <property type="term" value="F:monooxygenase activity"/>
    <property type="evidence" value="ECO:0007669"/>
    <property type="project" value="UniProtKB-KW"/>
</dbReference>
<keyword evidence="4 8" id="KW-0479">Metal-binding</keyword>
<dbReference type="OrthoDB" id="2789670at2759"/>
<keyword evidence="3 8" id="KW-0349">Heme</keyword>
<keyword evidence="6 8" id="KW-0408">Iron</keyword>
<dbReference type="PROSITE" id="PS00086">
    <property type="entry name" value="CYTOCHROME_P450"/>
    <property type="match status" value="1"/>
</dbReference>
<dbReference type="AlphaFoldDB" id="A0A1I7RSU3"/>
<dbReference type="EMBL" id="CAJFDI010000005">
    <property type="protein sequence ID" value="CAD5231547.1"/>
    <property type="molecule type" value="Genomic_DNA"/>
</dbReference>
<evidence type="ECO:0000313" key="13">
    <source>
        <dbReference type="Proteomes" id="UP000659654"/>
    </source>
</evidence>
<dbReference type="InterPro" id="IPR017972">
    <property type="entry name" value="Cyt_P450_CS"/>
</dbReference>
<name>A0A1I7RSU3_BURXY</name>
<dbReference type="eggNOG" id="KOG0158">
    <property type="taxonomic scope" value="Eukaryota"/>
</dbReference>
<dbReference type="FunFam" id="1.10.630.10:FF:000182">
    <property type="entry name" value="Cytochrome P450 3A4"/>
    <property type="match status" value="1"/>
</dbReference>
<evidence type="ECO:0000313" key="10">
    <source>
        <dbReference type="EMBL" id="CAD5231547.1"/>
    </source>
</evidence>
<accession>A0A1I7RSU3</accession>
<reference evidence="14" key="1">
    <citation type="submission" date="2016-11" db="UniProtKB">
        <authorList>
            <consortium name="WormBaseParasite"/>
        </authorList>
    </citation>
    <scope>IDENTIFICATION</scope>
</reference>
<dbReference type="PANTHER" id="PTHR24292">
    <property type="entry name" value="CYTOCHROME P450"/>
    <property type="match status" value="1"/>
</dbReference>
<dbReference type="PRINTS" id="PR00385">
    <property type="entry name" value="P450"/>
</dbReference>
<evidence type="ECO:0000256" key="8">
    <source>
        <dbReference type="PIRSR" id="PIRSR602401-1"/>
    </source>
</evidence>
<dbReference type="CDD" id="cd11055">
    <property type="entry name" value="CYP3A-like"/>
    <property type="match status" value="1"/>
</dbReference>
<dbReference type="PRINTS" id="PR00463">
    <property type="entry name" value="EP450I"/>
</dbReference>
<organism evidence="12 14">
    <name type="scientific">Bursaphelenchus xylophilus</name>
    <name type="common">Pinewood nematode worm</name>
    <name type="synonym">Aphelenchoides xylophilus</name>
    <dbReference type="NCBI Taxonomy" id="6326"/>
    <lineage>
        <taxon>Eukaryota</taxon>
        <taxon>Metazoa</taxon>
        <taxon>Ecdysozoa</taxon>
        <taxon>Nematoda</taxon>
        <taxon>Chromadorea</taxon>
        <taxon>Rhabditida</taxon>
        <taxon>Tylenchina</taxon>
        <taxon>Tylenchomorpha</taxon>
        <taxon>Aphelenchoidea</taxon>
        <taxon>Aphelenchoididae</taxon>
        <taxon>Bursaphelenchus</taxon>
    </lineage>
</organism>
<protein>
    <submittedName>
        <fullName evidence="10">(pine wood nematode) hypothetical protein</fullName>
    </submittedName>
</protein>
<keyword evidence="5 9" id="KW-0560">Oxidoreductase</keyword>
<reference evidence="11" key="2">
    <citation type="submission" date="2020-08" db="EMBL/GenBank/DDBJ databases">
        <authorList>
            <person name="Kikuchi T."/>
        </authorList>
    </citation>
    <scope>NUCLEOTIDE SEQUENCE</scope>
    <source>
        <strain evidence="10">Ka4C1</strain>
    </source>
</reference>
<evidence type="ECO:0000256" key="9">
    <source>
        <dbReference type="RuleBase" id="RU000461"/>
    </source>
</evidence>
<dbReference type="SUPFAM" id="SSF48264">
    <property type="entry name" value="Cytochrome P450"/>
    <property type="match status" value="1"/>
</dbReference>
<dbReference type="InterPro" id="IPR001128">
    <property type="entry name" value="Cyt_P450"/>
</dbReference>
<evidence type="ECO:0000256" key="5">
    <source>
        <dbReference type="ARBA" id="ARBA00023002"/>
    </source>
</evidence>
<dbReference type="InterPro" id="IPR036396">
    <property type="entry name" value="Cyt_P450_sf"/>
</dbReference>
<evidence type="ECO:0000256" key="3">
    <source>
        <dbReference type="ARBA" id="ARBA00022617"/>
    </source>
</evidence>
<dbReference type="GO" id="GO:0005506">
    <property type="term" value="F:iron ion binding"/>
    <property type="evidence" value="ECO:0007669"/>
    <property type="project" value="InterPro"/>
</dbReference>
<dbReference type="Proteomes" id="UP000582659">
    <property type="component" value="Unassembled WGS sequence"/>
</dbReference>
<sequence>MIEYVVAIAFVIVLKWSWDRYHFLKLRDEMGIPGPPVRFPLGNIDYIIEDIKKYGKEGTINMRFRTAEKYGWTTGIYLGGHFEISTNDPEIINEVFIKQFSKFVNRPTQHFGAGYPMNENILQMTKEGVPGRGYGWKEVRSVISPIFTTGKLKAMFPVMEERVDEFVKFLKSRVGLGEIEMYRELQALTLDVIGRCAFGMKTDCINDKNDVFYVNTQTFFNCLNLEESKGMFLGFLSPKLAQMIRPFTLEGRSEMTLINGLKEVIKNRRKTFETDDDQRKDLITLLLEQDRERQKSQKKAPLHEETIASNCYAFLLAGYETTSTALAFTLYALAKHLDVQQNLYEEIMQEIGMNEEITYDVMMKMSYLDAVVKESLRRYPPVVFFTTRECVEDCVIKGINIKKGVCIQAPVHAIHFDPEIWTNPMTFDPNRFLISNNQVDPLKWCPFGLGPRNCVGMRFAEVEIKAALISLIRNFSVELGEELRTKELPCRVSAVLYRPMDGVPLKLNVR</sequence>
<evidence type="ECO:0000256" key="4">
    <source>
        <dbReference type="ARBA" id="ARBA00022723"/>
    </source>
</evidence>
<evidence type="ECO:0000313" key="11">
    <source>
        <dbReference type="EMBL" id="CAG9122801.1"/>
    </source>
</evidence>
<dbReference type="SMR" id="A0A1I7RSU3"/>
<dbReference type="InterPro" id="IPR050476">
    <property type="entry name" value="Insect_CytP450_Detox"/>
</dbReference>
<proteinExistence type="inferred from homology"/>
<keyword evidence="13" id="KW-1185">Reference proteome</keyword>
<gene>
    <name evidence="10" type="ORF">BXYJ_LOCUS11643</name>
</gene>
<evidence type="ECO:0000256" key="2">
    <source>
        <dbReference type="ARBA" id="ARBA00010617"/>
    </source>
</evidence>
<dbReference type="Proteomes" id="UP000659654">
    <property type="component" value="Unassembled WGS sequence"/>
</dbReference>
<comment type="cofactor">
    <cofactor evidence="1 8">
        <name>heme</name>
        <dbReference type="ChEBI" id="CHEBI:30413"/>
    </cofactor>
</comment>
<comment type="similarity">
    <text evidence="2 9">Belongs to the cytochrome P450 family.</text>
</comment>
<evidence type="ECO:0000256" key="1">
    <source>
        <dbReference type="ARBA" id="ARBA00001971"/>
    </source>
</evidence>
<dbReference type="EMBL" id="CAJFCV020000005">
    <property type="protein sequence ID" value="CAG9122801.1"/>
    <property type="molecule type" value="Genomic_DNA"/>
</dbReference>
<dbReference type="Pfam" id="PF00067">
    <property type="entry name" value="p450"/>
    <property type="match status" value="1"/>
</dbReference>
<evidence type="ECO:0000313" key="14">
    <source>
        <dbReference type="WBParaSite" id="BXY_0379700.1"/>
    </source>
</evidence>
<dbReference type="WBParaSite" id="BXY_0379700.1">
    <property type="protein sequence ID" value="BXY_0379700.1"/>
    <property type="gene ID" value="BXY_0379700"/>
</dbReference>
<evidence type="ECO:0000256" key="7">
    <source>
        <dbReference type="ARBA" id="ARBA00023033"/>
    </source>
</evidence>
<dbReference type="Proteomes" id="UP000095284">
    <property type="component" value="Unplaced"/>
</dbReference>
<dbReference type="GO" id="GO:0016705">
    <property type="term" value="F:oxidoreductase activity, acting on paired donors, with incorporation or reduction of molecular oxygen"/>
    <property type="evidence" value="ECO:0007669"/>
    <property type="project" value="InterPro"/>
</dbReference>
<evidence type="ECO:0000256" key="6">
    <source>
        <dbReference type="ARBA" id="ARBA00023004"/>
    </source>
</evidence>
<evidence type="ECO:0000313" key="12">
    <source>
        <dbReference type="Proteomes" id="UP000095284"/>
    </source>
</evidence>